<comment type="caution">
    <text evidence="10">The sequence shown here is derived from an EMBL/GenBank/DDBJ whole genome shotgun (WGS) entry which is preliminary data.</text>
</comment>
<dbReference type="RefSeq" id="WP_174136683.1">
    <property type="nucleotide sequence ID" value="NZ_JABUFE010000003.1"/>
</dbReference>
<evidence type="ECO:0000256" key="4">
    <source>
        <dbReference type="ARBA" id="ARBA00023125"/>
    </source>
</evidence>
<evidence type="ECO:0000256" key="5">
    <source>
        <dbReference type="ARBA" id="ARBA00023163"/>
    </source>
</evidence>
<dbReference type="InterPro" id="IPR001647">
    <property type="entry name" value="HTH_TetR"/>
</dbReference>
<dbReference type="InterPro" id="IPR009057">
    <property type="entry name" value="Homeodomain-like_sf"/>
</dbReference>
<keyword evidence="11" id="KW-1185">Reference proteome</keyword>
<dbReference type="SUPFAM" id="SSF46689">
    <property type="entry name" value="Homeodomain-like"/>
    <property type="match status" value="1"/>
</dbReference>
<evidence type="ECO:0000313" key="10">
    <source>
        <dbReference type="EMBL" id="NSX54546.1"/>
    </source>
</evidence>
<protein>
    <recommendedName>
        <fullName evidence="7">HTH-type transcriptional regulator BetI</fullName>
    </recommendedName>
</protein>
<organism evidence="10 11">
    <name type="scientific">Parasulfitobacter algicola</name>
    <dbReference type="NCBI Taxonomy" id="2614809"/>
    <lineage>
        <taxon>Bacteria</taxon>
        <taxon>Pseudomonadati</taxon>
        <taxon>Pseudomonadota</taxon>
        <taxon>Alphaproteobacteria</taxon>
        <taxon>Rhodobacterales</taxon>
        <taxon>Roseobacteraceae</taxon>
        <taxon>Parasulfitobacter</taxon>
    </lineage>
</organism>
<dbReference type="PROSITE" id="PS50977">
    <property type="entry name" value="HTH_TETR_2"/>
    <property type="match status" value="1"/>
</dbReference>
<dbReference type="InterPro" id="IPR017757">
    <property type="entry name" value="Tscrpt_rep_BetI"/>
</dbReference>
<dbReference type="Proteomes" id="UP000777935">
    <property type="component" value="Unassembled WGS sequence"/>
</dbReference>
<comment type="pathway">
    <text evidence="1 7">Amine and polyamine biosynthesis; betaine biosynthesis via choline pathway [regulation].</text>
</comment>
<dbReference type="InterPro" id="IPR036271">
    <property type="entry name" value="Tet_transcr_reg_TetR-rel_C_sf"/>
</dbReference>
<evidence type="ECO:0000259" key="9">
    <source>
        <dbReference type="PROSITE" id="PS50977"/>
    </source>
</evidence>
<keyword evidence="4 7" id="KW-0238">DNA-binding</keyword>
<sequence length="193" mass="21489">MPKVGMEPIRRNALLNATIAEISARGTLDVTVSQIARRAGMSSGLAHHYLGGKEDIFIAAMRHILTLYGTETRNAMQGTHCPRQRLEMIIHTSFSQMHFQPAMISAWLNFYVLAQRLPAAQRLLNIYRCRLRSNLTFALRPLTDTPEMVADTLSALIDGLYLRQALNDTSVPAQEATARIMATADRLISPNKA</sequence>
<evidence type="ECO:0000313" key="11">
    <source>
        <dbReference type="Proteomes" id="UP000777935"/>
    </source>
</evidence>
<keyword evidence="3 7" id="KW-0805">Transcription regulation</keyword>
<feature type="domain" description="HTH tetR-type" evidence="9">
    <location>
        <begin position="8"/>
        <end position="68"/>
    </location>
</feature>
<evidence type="ECO:0000256" key="6">
    <source>
        <dbReference type="ARBA" id="ARBA00024936"/>
    </source>
</evidence>
<comment type="function">
    <text evidence="6">Repressor involved in the biosynthesis of the osmoprotectant glycine betaine. It represses transcription of the choline transporter BetT and the genes of BetAB involved in the synthesis of glycine betaine.</text>
</comment>
<keyword evidence="5 7" id="KW-0804">Transcription</keyword>
<dbReference type="NCBIfam" id="TIGR03384">
    <property type="entry name" value="betaine_BetI"/>
    <property type="match status" value="1"/>
</dbReference>
<evidence type="ECO:0000256" key="8">
    <source>
        <dbReference type="PROSITE-ProRule" id="PRU00335"/>
    </source>
</evidence>
<dbReference type="Gene3D" id="1.10.357.10">
    <property type="entry name" value="Tetracycline Repressor, domain 2"/>
    <property type="match status" value="1"/>
</dbReference>
<evidence type="ECO:0000256" key="1">
    <source>
        <dbReference type="ARBA" id="ARBA00004719"/>
    </source>
</evidence>
<dbReference type="Pfam" id="PF00440">
    <property type="entry name" value="TetR_N"/>
    <property type="match status" value="1"/>
</dbReference>
<feature type="DNA-binding region" description="H-T-H motif" evidence="7 8">
    <location>
        <begin position="31"/>
        <end position="50"/>
    </location>
</feature>
<accession>A0ABX2IW64</accession>
<comment type="function">
    <text evidence="7">Repressor involved in choline regulation of the bet genes.</text>
</comment>
<proteinExistence type="inferred from homology"/>
<name>A0ABX2IW64_9RHOB</name>
<dbReference type="SUPFAM" id="SSF48498">
    <property type="entry name" value="Tetracyclin repressor-like, C-terminal domain"/>
    <property type="match status" value="1"/>
</dbReference>
<keyword evidence="2 7" id="KW-0678">Repressor</keyword>
<dbReference type="NCBIfam" id="NF001978">
    <property type="entry name" value="PRK00767.1"/>
    <property type="match status" value="1"/>
</dbReference>
<reference evidence="10 11" key="1">
    <citation type="submission" date="2020-06" db="EMBL/GenBank/DDBJ databases">
        <title>Sulfitobacter algicola sp. nov., isolated from green algae.</title>
        <authorList>
            <person name="Wang C."/>
        </authorList>
    </citation>
    <scope>NUCLEOTIDE SEQUENCE [LARGE SCALE GENOMIC DNA]</scope>
    <source>
        <strain evidence="10 11">1151</strain>
    </source>
</reference>
<evidence type="ECO:0000256" key="3">
    <source>
        <dbReference type="ARBA" id="ARBA00023015"/>
    </source>
</evidence>
<dbReference type="Pfam" id="PF13977">
    <property type="entry name" value="TetR_C_6"/>
    <property type="match status" value="1"/>
</dbReference>
<gene>
    <name evidence="7 10" type="primary">betI</name>
    <name evidence="10" type="ORF">HRQ87_06985</name>
</gene>
<evidence type="ECO:0000256" key="2">
    <source>
        <dbReference type="ARBA" id="ARBA00022491"/>
    </source>
</evidence>
<dbReference type="HAMAP" id="MF_00768">
    <property type="entry name" value="HTH_type_BetI"/>
    <property type="match status" value="1"/>
</dbReference>
<dbReference type="EMBL" id="JABUFE010000003">
    <property type="protein sequence ID" value="NSX54546.1"/>
    <property type="molecule type" value="Genomic_DNA"/>
</dbReference>
<evidence type="ECO:0000256" key="7">
    <source>
        <dbReference type="HAMAP-Rule" id="MF_00768"/>
    </source>
</evidence>
<dbReference type="InterPro" id="IPR039538">
    <property type="entry name" value="BetI_C"/>
</dbReference>